<keyword evidence="3" id="KW-1185">Reference proteome</keyword>
<accession>F5YDH8</accession>
<dbReference type="AlphaFoldDB" id="F5YDH8"/>
<evidence type="ECO:0000313" key="3">
    <source>
        <dbReference type="Proteomes" id="UP000009222"/>
    </source>
</evidence>
<dbReference type="InParanoid" id="F5YDH8"/>
<dbReference type="OrthoDB" id="369649at2"/>
<evidence type="ECO:0000256" key="1">
    <source>
        <dbReference type="SAM" id="SignalP"/>
    </source>
</evidence>
<gene>
    <name evidence="2" type="ordered locus">TREAZ_0348</name>
</gene>
<dbReference type="NCBIfam" id="NF047328">
    <property type="entry name" value="OMP_TP0733"/>
    <property type="match status" value="1"/>
</dbReference>
<feature type="chain" id="PRO_5003335890" description="Outer membrane protein beta-barrel domain-containing protein" evidence="1">
    <location>
        <begin position="21"/>
        <end position="211"/>
    </location>
</feature>
<keyword evidence="1" id="KW-0732">Signal</keyword>
<feature type="signal peptide" evidence="1">
    <location>
        <begin position="1"/>
        <end position="20"/>
    </location>
</feature>
<sequence length="211" mass="23248">MRRIWILLLILALAGLPLYAQEDGDEPGGGGNPPAPPIESDWDAFTPDLYARGDKTFVISLGVLIPTVFTGSGLHGNEDNIKLGGTGSLAFNYFLGAHLFVGGELGGMFASTLGKNMLFIVPFGLRVGYQFIVKRFEFPISLMIGASPTKYLDQGYFGMIIKPGASAYFRFNSDWSFGLNTNWWMVPQWPKDGENVFGNFLEVTLSARYHF</sequence>
<dbReference type="EMBL" id="CP001841">
    <property type="protein sequence ID" value="AEF81926.1"/>
    <property type="molecule type" value="Genomic_DNA"/>
</dbReference>
<organism evidence="2 3">
    <name type="scientific">Leadbettera azotonutricia (strain ATCC BAA-888 / DSM 13862 / ZAS-9)</name>
    <name type="common">Treponema azotonutricium</name>
    <dbReference type="NCBI Taxonomy" id="545695"/>
    <lineage>
        <taxon>Bacteria</taxon>
        <taxon>Pseudomonadati</taxon>
        <taxon>Spirochaetota</taxon>
        <taxon>Spirochaetia</taxon>
        <taxon>Spirochaetales</taxon>
        <taxon>Breznakiellaceae</taxon>
        <taxon>Leadbettera</taxon>
    </lineage>
</organism>
<dbReference type="STRING" id="545695.TREAZ_0348"/>
<evidence type="ECO:0008006" key="4">
    <source>
        <dbReference type="Google" id="ProtNLM"/>
    </source>
</evidence>
<protein>
    <recommendedName>
        <fullName evidence="4">Outer membrane protein beta-barrel domain-containing protein</fullName>
    </recommendedName>
</protein>
<reference evidence="3" key="1">
    <citation type="submission" date="2009-12" db="EMBL/GenBank/DDBJ databases">
        <title>Complete sequence of Treponema azotonutricium strain ZAS-9.</title>
        <authorList>
            <person name="Tetu S.G."/>
            <person name="Matson E."/>
            <person name="Ren Q."/>
            <person name="Seshadri R."/>
            <person name="Elbourne L."/>
            <person name="Hassan K.A."/>
            <person name="Durkin A."/>
            <person name="Radune D."/>
            <person name="Mohamoud Y."/>
            <person name="Shay R."/>
            <person name="Jin S."/>
            <person name="Zhang X."/>
            <person name="Lucey K."/>
            <person name="Ballor N.R."/>
            <person name="Ottesen E."/>
            <person name="Rosenthal R."/>
            <person name="Allen A."/>
            <person name="Leadbetter J.R."/>
            <person name="Paulsen I.T."/>
        </authorList>
    </citation>
    <scope>NUCLEOTIDE SEQUENCE [LARGE SCALE GENOMIC DNA]</scope>
    <source>
        <strain evidence="3">ATCC BAA-888 / DSM 13862 / ZAS-9</strain>
    </source>
</reference>
<name>F5YDH8_LEAAZ</name>
<dbReference type="eggNOG" id="ENOG5034C2R">
    <property type="taxonomic scope" value="Bacteria"/>
</dbReference>
<dbReference type="KEGG" id="taz:TREAZ_0348"/>
<proteinExistence type="predicted"/>
<evidence type="ECO:0000313" key="2">
    <source>
        <dbReference type="EMBL" id="AEF81926.1"/>
    </source>
</evidence>
<reference evidence="2 3" key="2">
    <citation type="journal article" date="2011" name="ISME J.">
        <title>RNA-seq reveals cooperative metabolic interactions between two termite-gut spirochete species in co-culture.</title>
        <authorList>
            <person name="Rosenthal A.Z."/>
            <person name="Matson E.G."/>
            <person name="Eldar A."/>
            <person name="Leadbetter J.R."/>
        </authorList>
    </citation>
    <scope>NUCLEOTIDE SEQUENCE [LARGE SCALE GENOMIC DNA]</scope>
    <source>
        <strain evidence="3">ATCC BAA-888 / DSM 13862 / ZAS-9</strain>
    </source>
</reference>
<dbReference type="Proteomes" id="UP000009222">
    <property type="component" value="Chromosome"/>
</dbReference>
<dbReference type="RefSeq" id="WP_015711592.1">
    <property type="nucleotide sequence ID" value="NC_015577.1"/>
</dbReference>
<dbReference type="HOGENOM" id="CLU_097950_0_0_12"/>
<dbReference type="TCDB" id="1.B.6.10.3">
    <property type="family name" value="the ompa-ompf porin (oop) family"/>
</dbReference>